<organism evidence="1 2">
    <name type="scientific">Irpex rosettiformis</name>
    <dbReference type="NCBI Taxonomy" id="378272"/>
    <lineage>
        <taxon>Eukaryota</taxon>
        <taxon>Fungi</taxon>
        <taxon>Dikarya</taxon>
        <taxon>Basidiomycota</taxon>
        <taxon>Agaricomycotina</taxon>
        <taxon>Agaricomycetes</taxon>
        <taxon>Polyporales</taxon>
        <taxon>Irpicaceae</taxon>
        <taxon>Irpex</taxon>
    </lineage>
</organism>
<reference evidence="1" key="1">
    <citation type="journal article" date="2021" name="Environ. Microbiol.">
        <title>Gene family expansions and transcriptome signatures uncover fungal adaptations to wood decay.</title>
        <authorList>
            <person name="Hage H."/>
            <person name="Miyauchi S."/>
            <person name="Viragh M."/>
            <person name="Drula E."/>
            <person name="Min B."/>
            <person name="Chaduli D."/>
            <person name="Navarro D."/>
            <person name="Favel A."/>
            <person name="Norest M."/>
            <person name="Lesage-Meessen L."/>
            <person name="Balint B."/>
            <person name="Merenyi Z."/>
            <person name="de Eugenio L."/>
            <person name="Morin E."/>
            <person name="Martinez A.T."/>
            <person name="Baldrian P."/>
            <person name="Stursova M."/>
            <person name="Martinez M.J."/>
            <person name="Novotny C."/>
            <person name="Magnuson J.K."/>
            <person name="Spatafora J.W."/>
            <person name="Maurice S."/>
            <person name="Pangilinan J."/>
            <person name="Andreopoulos W."/>
            <person name="LaButti K."/>
            <person name="Hundley H."/>
            <person name="Na H."/>
            <person name="Kuo A."/>
            <person name="Barry K."/>
            <person name="Lipzen A."/>
            <person name="Henrissat B."/>
            <person name="Riley R."/>
            <person name="Ahrendt S."/>
            <person name="Nagy L.G."/>
            <person name="Grigoriev I.V."/>
            <person name="Martin F."/>
            <person name="Rosso M.N."/>
        </authorList>
    </citation>
    <scope>NUCLEOTIDE SEQUENCE</scope>
    <source>
        <strain evidence="1">CBS 384.51</strain>
    </source>
</reference>
<gene>
    <name evidence="1" type="ORF">BDY19DRAFT_707534</name>
</gene>
<proteinExistence type="predicted"/>
<protein>
    <submittedName>
        <fullName evidence="1">Uncharacterized protein</fullName>
    </submittedName>
</protein>
<name>A0ACB8TMV6_9APHY</name>
<accession>A0ACB8TMV6</accession>
<dbReference type="Proteomes" id="UP001055072">
    <property type="component" value="Unassembled WGS sequence"/>
</dbReference>
<evidence type="ECO:0000313" key="2">
    <source>
        <dbReference type="Proteomes" id="UP001055072"/>
    </source>
</evidence>
<comment type="caution">
    <text evidence="1">The sequence shown here is derived from an EMBL/GenBank/DDBJ whole genome shotgun (WGS) entry which is preliminary data.</text>
</comment>
<dbReference type="EMBL" id="MU274973">
    <property type="protein sequence ID" value="KAI0083317.1"/>
    <property type="molecule type" value="Genomic_DNA"/>
</dbReference>
<keyword evidence="2" id="KW-1185">Reference proteome</keyword>
<sequence length="180" mass="19965">MPVSRSSNLPRLTRRRLATTATCVLSIHSAIYRVRTSTSFERCSKGRPLGSGVCACDESLLDMSLCCLTVTVSSSFHTPSTFMYNFEDGYHDSYSRVINEAPEAPVSVVIASLRTRYRPIPWCVCDEVKFGMAISYPSRDWVSRVDVLPLGRADVLRSAVCQRPPHPHRHPGSCSVTAQP</sequence>
<evidence type="ECO:0000313" key="1">
    <source>
        <dbReference type="EMBL" id="KAI0083317.1"/>
    </source>
</evidence>